<dbReference type="OrthoDB" id="123115at2"/>
<gene>
    <name evidence="1" type="ORF">C7378_2207</name>
</gene>
<comment type="caution">
    <text evidence="1">The sequence shown here is derived from an EMBL/GenBank/DDBJ whole genome shotgun (WGS) entry which is preliminary data.</text>
</comment>
<name>A0A4R1L3L3_9BACT</name>
<proteinExistence type="predicted"/>
<dbReference type="AlphaFoldDB" id="A0A4R1L3L3"/>
<evidence type="ECO:0000313" key="1">
    <source>
        <dbReference type="EMBL" id="TCK72622.1"/>
    </source>
</evidence>
<keyword evidence="2" id="KW-1185">Reference proteome</keyword>
<protein>
    <submittedName>
        <fullName evidence="1">Uncharacterized protein</fullName>
    </submittedName>
</protein>
<dbReference type="RefSeq" id="WP_131996197.1">
    <property type="nucleotide sequence ID" value="NZ_SMGK01000003.1"/>
</dbReference>
<organism evidence="1 2">
    <name type="scientific">Acidipila rosea</name>
    <dbReference type="NCBI Taxonomy" id="768535"/>
    <lineage>
        <taxon>Bacteria</taxon>
        <taxon>Pseudomonadati</taxon>
        <taxon>Acidobacteriota</taxon>
        <taxon>Terriglobia</taxon>
        <taxon>Terriglobales</taxon>
        <taxon>Acidobacteriaceae</taxon>
        <taxon>Acidipila</taxon>
    </lineage>
</organism>
<evidence type="ECO:0000313" key="2">
    <source>
        <dbReference type="Proteomes" id="UP000295210"/>
    </source>
</evidence>
<reference evidence="1 2" key="1">
    <citation type="submission" date="2019-03" db="EMBL/GenBank/DDBJ databases">
        <title>Genomic Encyclopedia of Type Strains, Phase IV (KMG-IV): sequencing the most valuable type-strain genomes for metagenomic binning, comparative biology and taxonomic classification.</title>
        <authorList>
            <person name="Goeker M."/>
        </authorList>
    </citation>
    <scope>NUCLEOTIDE SEQUENCE [LARGE SCALE GENOMIC DNA]</scope>
    <source>
        <strain evidence="1 2">DSM 103428</strain>
    </source>
</reference>
<accession>A0A4R1L3L3</accession>
<dbReference type="EMBL" id="SMGK01000003">
    <property type="protein sequence ID" value="TCK72622.1"/>
    <property type="molecule type" value="Genomic_DNA"/>
</dbReference>
<sequence>MNEPIQVSQRFRRIVEATVRELLTNAASDERLIPHLENADHRRRQALLVRKQLERAFRLMELLGAARTDSDRAA</sequence>
<dbReference type="Proteomes" id="UP000295210">
    <property type="component" value="Unassembled WGS sequence"/>
</dbReference>